<reference evidence="6 7" key="1">
    <citation type="journal article" date="2009" name="Stand. Genomic Sci.">
        <title>Complete genome sequence of Brachybacterium faecium type strain (Schefferle 6-10).</title>
        <authorList>
            <person name="Lapidus A."/>
            <person name="Pukall R."/>
            <person name="Labuttii K."/>
            <person name="Copeland A."/>
            <person name="Del Rio T.G."/>
            <person name="Nolan M."/>
            <person name="Chen F."/>
            <person name="Lucas S."/>
            <person name="Tice H."/>
            <person name="Cheng J.F."/>
            <person name="Bruce D."/>
            <person name="Goodwin L."/>
            <person name="Pitluck S."/>
            <person name="Rohde M."/>
            <person name="Goker M."/>
            <person name="Pati A."/>
            <person name="Ivanova N."/>
            <person name="Mavrommatis K."/>
            <person name="Chen A."/>
            <person name="Palaniappan K."/>
            <person name="D'haeseleer P."/>
            <person name="Chain P."/>
            <person name="Bristow J."/>
            <person name="Eisen J.A."/>
            <person name="Markowitz V."/>
            <person name="Hugenholtz P."/>
            <person name="Kyrpides N.C."/>
            <person name="Klenk H.P."/>
        </authorList>
    </citation>
    <scope>NUCLEOTIDE SEQUENCE [LARGE SCALE GENOMIC DNA]</scope>
    <source>
        <strain evidence="7">ATCC 43885 / DSM 4810 / JCM 11609 / LMG 19847 / NBRC 14762 / NCIMB 9860 / 6-10</strain>
    </source>
</reference>
<dbReference type="eggNOG" id="COG4977">
    <property type="taxonomic scope" value="Bacteria"/>
</dbReference>
<dbReference type="InterPro" id="IPR003313">
    <property type="entry name" value="AraC-bd"/>
</dbReference>
<dbReference type="InterPro" id="IPR018060">
    <property type="entry name" value="HTH_AraC"/>
</dbReference>
<dbReference type="Gene3D" id="1.10.10.60">
    <property type="entry name" value="Homeodomain-like"/>
    <property type="match status" value="1"/>
</dbReference>
<dbReference type="Proteomes" id="UP000001919">
    <property type="component" value="Chromosome"/>
</dbReference>
<dbReference type="InterPro" id="IPR050204">
    <property type="entry name" value="AraC_XylS_family_regulators"/>
</dbReference>
<proteinExistence type="predicted"/>
<dbReference type="InterPro" id="IPR037923">
    <property type="entry name" value="HTH-like"/>
</dbReference>
<keyword evidence="4" id="KW-0804">Transcription</keyword>
<evidence type="ECO:0000256" key="2">
    <source>
        <dbReference type="ARBA" id="ARBA00023125"/>
    </source>
</evidence>
<dbReference type="EMBL" id="CP001643">
    <property type="protein sequence ID" value="ACU86630.1"/>
    <property type="molecule type" value="Genomic_DNA"/>
</dbReference>
<dbReference type="InterPro" id="IPR018062">
    <property type="entry name" value="HTH_AraC-typ_CS"/>
</dbReference>
<dbReference type="PROSITE" id="PS00041">
    <property type="entry name" value="HTH_ARAC_FAMILY_1"/>
    <property type="match status" value="1"/>
</dbReference>
<dbReference type="PANTHER" id="PTHR46796">
    <property type="entry name" value="HTH-TYPE TRANSCRIPTIONAL ACTIVATOR RHAS-RELATED"/>
    <property type="match status" value="1"/>
</dbReference>
<dbReference type="GO" id="GO:0043565">
    <property type="term" value="F:sequence-specific DNA binding"/>
    <property type="evidence" value="ECO:0007669"/>
    <property type="project" value="InterPro"/>
</dbReference>
<dbReference type="Pfam" id="PF02311">
    <property type="entry name" value="AraC_binding"/>
    <property type="match status" value="1"/>
</dbReference>
<dbReference type="HOGENOM" id="CLU_000445_88_2_11"/>
<dbReference type="OrthoDB" id="2060755at2"/>
<evidence type="ECO:0000313" key="7">
    <source>
        <dbReference type="Proteomes" id="UP000001919"/>
    </source>
</evidence>
<accession>C7MHW3</accession>
<protein>
    <submittedName>
        <fullName evidence="6">DNA-binding domain-containing protein, AraC-type</fullName>
    </submittedName>
</protein>
<dbReference type="PATRIC" id="fig|446465.5.peg.2828"/>
<dbReference type="AlphaFoldDB" id="C7MHW3"/>
<dbReference type="GO" id="GO:0003700">
    <property type="term" value="F:DNA-binding transcription factor activity"/>
    <property type="evidence" value="ECO:0007669"/>
    <property type="project" value="InterPro"/>
</dbReference>
<evidence type="ECO:0000256" key="1">
    <source>
        <dbReference type="ARBA" id="ARBA00023015"/>
    </source>
</evidence>
<dbReference type="KEGG" id="bfa:Bfae_28660"/>
<keyword evidence="2 6" id="KW-0238">DNA-binding</keyword>
<evidence type="ECO:0000256" key="3">
    <source>
        <dbReference type="ARBA" id="ARBA00023159"/>
    </source>
</evidence>
<keyword evidence="3" id="KW-0010">Activator</keyword>
<organism evidence="6 7">
    <name type="scientific">Brachybacterium faecium (strain ATCC 43885 / DSM 4810 / JCM 11609 / LMG 19847 / NBRC 14762 / NCIMB 9860 / 6-10)</name>
    <dbReference type="NCBI Taxonomy" id="446465"/>
    <lineage>
        <taxon>Bacteria</taxon>
        <taxon>Bacillati</taxon>
        <taxon>Actinomycetota</taxon>
        <taxon>Actinomycetes</taxon>
        <taxon>Micrococcales</taxon>
        <taxon>Dermabacteraceae</taxon>
        <taxon>Brachybacterium</taxon>
    </lineage>
</organism>
<keyword evidence="7" id="KW-1185">Reference proteome</keyword>
<name>C7MHW3_BRAFD</name>
<gene>
    <name evidence="6" type="ordered locus">Bfae_28660</name>
</gene>
<dbReference type="PROSITE" id="PS01124">
    <property type="entry name" value="HTH_ARAC_FAMILY_2"/>
    <property type="match status" value="1"/>
</dbReference>
<dbReference type="Pfam" id="PF12833">
    <property type="entry name" value="HTH_18"/>
    <property type="match status" value="1"/>
</dbReference>
<evidence type="ECO:0000256" key="4">
    <source>
        <dbReference type="ARBA" id="ARBA00023163"/>
    </source>
</evidence>
<dbReference type="eggNOG" id="COG1917">
    <property type="taxonomic scope" value="Bacteria"/>
</dbReference>
<dbReference type="SMART" id="SM00342">
    <property type="entry name" value="HTH_ARAC"/>
    <property type="match status" value="1"/>
</dbReference>
<evidence type="ECO:0000259" key="5">
    <source>
        <dbReference type="PROSITE" id="PS01124"/>
    </source>
</evidence>
<dbReference type="SUPFAM" id="SSF51215">
    <property type="entry name" value="Regulatory protein AraC"/>
    <property type="match status" value="1"/>
</dbReference>
<dbReference type="SUPFAM" id="SSF46689">
    <property type="entry name" value="Homeodomain-like"/>
    <property type="match status" value="1"/>
</dbReference>
<feature type="domain" description="HTH araC/xylS-type" evidence="5">
    <location>
        <begin position="196"/>
        <end position="294"/>
    </location>
</feature>
<dbReference type="InterPro" id="IPR009057">
    <property type="entry name" value="Homeodomain-like_sf"/>
</dbReference>
<sequence length="300" mass="32118">MTLDLVAHAANFVDLTGLLSTGEVDGFTVGYLSWGFFTPQVWRNHLHTHSFHEICLAYSGSGTFTVDGADHRVETGTVFVARPGEVHEIISDPVEGLGIAFWGIALQPVGASPATSPGWWDGLLREDRPRVSTALGSLPALISALSAEARSPRAGMGEQLRALGGALVVETGRAFATAEDLAVEVDPTARSVSSVAAMERFLADNLDRPLQVEDAASVVHLSTRHAARLFAAETGESVMAALRRMRLERGAHLLLDSDAPVAQIARACGYPEPRAFITAFRRRYGQPPGAFRTRGGTLHL</sequence>
<dbReference type="STRING" id="446465.Bfae_28660"/>
<keyword evidence="1" id="KW-0805">Transcription regulation</keyword>
<dbReference type="Gene3D" id="2.60.120.10">
    <property type="entry name" value="Jelly Rolls"/>
    <property type="match status" value="1"/>
</dbReference>
<dbReference type="InterPro" id="IPR014710">
    <property type="entry name" value="RmlC-like_jellyroll"/>
</dbReference>
<evidence type="ECO:0000313" key="6">
    <source>
        <dbReference type="EMBL" id="ACU86630.1"/>
    </source>
</evidence>